<keyword evidence="2" id="KW-0472">Membrane</keyword>
<accession>A0ABR7FL97</accession>
<evidence type="ECO:0000313" key="5">
    <source>
        <dbReference type="Proteomes" id="UP000654573"/>
    </source>
</evidence>
<keyword evidence="2" id="KW-1133">Transmembrane helix</keyword>
<gene>
    <name evidence="4" type="ORF">H8S76_27670</name>
</gene>
<dbReference type="PANTHER" id="PTHR42736:SF1">
    <property type="entry name" value="PROTEIN-GLUTAMINE GAMMA-GLUTAMYLTRANSFERASE"/>
    <property type="match status" value="1"/>
</dbReference>
<dbReference type="InterPro" id="IPR038765">
    <property type="entry name" value="Papain-like_cys_pep_sf"/>
</dbReference>
<feature type="transmembrane region" description="Helical" evidence="2">
    <location>
        <begin position="123"/>
        <end position="145"/>
    </location>
</feature>
<dbReference type="SMART" id="SM00460">
    <property type="entry name" value="TGc"/>
    <property type="match status" value="1"/>
</dbReference>
<dbReference type="Proteomes" id="UP000654573">
    <property type="component" value="Unassembled WGS sequence"/>
</dbReference>
<evidence type="ECO:0000313" key="4">
    <source>
        <dbReference type="EMBL" id="MBC5675989.1"/>
    </source>
</evidence>
<proteinExistence type="predicted"/>
<dbReference type="InterPro" id="IPR002931">
    <property type="entry name" value="Transglutaminase-like"/>
</dbReference>
<feature type="transmembrane region" description="Helical" evidence="2">
    <location>
        <begin position="152"/>
        <end position="168"/>
    </location>
</feature>
<feature type="transmembrane region" description="Helical" evidence="2">
    <location>
        <begin position="29"/>
        <end position="50"/>
    </location>
</feature>
<keyword evidence="5" id="KW-1185">Reference proteome</keyword>
<dbReference type="RefSeq" id="WP_158587379.1">
    <property type="nucleotide sequence ID" value="NZ_JACOOU010000026.1"/>
</dbReference>
<feature type="transmembrane region" description="Helical" evidence="2">
    <location>
        <begin position="56"/>
        <end position="73"/>
    </location>
</feature>
<dbReference type="Gene3D" id="3.10.620.30">
    <property type="match status" value="1"/>
</dbReference>
<dbReference type="PANTHER" id="PTHR42736">
    <property type="entry name" value="PROTEIN-GLUTAMINE GAMMA-GLUTAMYLTRANSFERASE"/>
    <property type="match status" value="1"/>
</dbReference>
<dbReference type="SUPFAM" id="SSF54001">
    <property type="entry name" value="Cysteine proteinases"/>
    <property type="match status" value="1"/>
</dbReference>
<dbReference type="EMBL" id="JACOOU010000026">
    <property type="protein sequence ID" value="MBC5675989.1"/>
    <property type="molecule type" value="Genomic_DNA"/>
</dbReference>
<protein>
    <submittedName>
        <fullName evidence="4">Transglutaminase domain-containing protein</fullName>
    </submittedName>
</protein>
<comment type="caution">
    <text evidence="4">The sequence shown here is derived from an EMBL/GenBank/DDBJ whole genome shotgun (WGS) entry which is preliminary data.</text>
</comment>
<keyword evidence="2" id="KW-0812">Transmembrane</keyword>
<dbReference type="Pfam" id="PF01841">
    <property type="entry name" value="Transglut_core"/>
    <property type="match status" value="1"/>
</dbReference>
<feature type="transmembrane region" description="Helical" evidence="2">
    <location>
        <begin position="214"/>
        <end position="233"/>
    </location>
</feature>
<feature type="transmembrane region" description="Helical" evidence="2">
    <location>
        <begin position="667"/>
        <end position="688"/>
    </location>
</feature>
<evidence type="ECO:0000256" key="1">
    <source>
        <dbReference type="SAM" id="MobiDB-lite"/>
    </source>
</evidence>
<feature type="domain" description="Transglutaminase-like" evidence="3">
    <location>
        <begin position="492"/>
        <end position="568"/>
    </location>
</feature>
<organism evidence="4 5">
    <name type="scientific">Blautia celeris</name>
    <dbReference type="NCBI Taxonomy" id="2763026"/>
    <lineage>
        <taxon>Bacteria</taxon>
        <taxon>Bacillati</taxon>
        <taxon>Bacillota</taxon>
        <taxon>Clostridia</taxon>
        <taxon>Lachnospirales</taxon>
        <taxon>Lachnospiraceae</taxon>
        <taxon>Blautia</taxon>
    </lineage>
</organism>
<sequence length="805" mass="89884">MRKKSKKKDFYLADKGKAAGRTGGPVSGLLFFVCYFCGVCGYLRLCSLIFRLNYSWEPVALVLAAACVGCWFLQDIVKWKPVFVMGVGIAAAGGMFLAKQGMYLTNMKMLYAAGMWNMKAIPVIKVTGLLCICMILGTLFVYLTANLARQGWIFYFITFPLVFAAMMEQADLDIWTLCLLAVFHLGNRMAAVAGKTGRKSGQPRRSIYKNAGRAVPVLVVLLLLAMGIAGKGLSKHMENLYQVPLKAGDRAWRMAAGLWLPESVKGQVNRGGLYPSGREQMEVILREKPEEDLYLKSFVGDIYENGAWKAADQNAFYEGLDGQYAAREGADARTYFENRQFYMIRYILSGLGGTDGDMNVPGEKNVELRSLAPENRIVSVPYIYGEEYGDDKVHRGTMYTEQDFKTVLAMADADTRLRFEEEERAYKTFVEQSCLVVPWEEVPQFVNICRSNDKSGTEEVTGFIRAWLQSKAAYSLNPGVAPIGRDPAEYFICEQGKGYCQHFATAAALMYRIYGIPSRYAVGFRVTPDLFEEQEDGRYKAVLTDEQAHAWAEIYFDGEGWLPVETTPAAGTQSAGMDGENGDYMPDTEAAAGASGAENGTGREDESNQGNQDVPDQAEYGEEPGKEESADETENRKKDGDDGQKEQPGGSTNENRKHNVPERIRIFFIRMAPVFAVAAGIIFVWLMISLRRYIILRRQEKYGAGQIMVRMLEVLGMTGEIKDCDPIDPMGADFPERLSGMVPAITKMEAGQIQRAALQESFGNEALSGMQGREARRVYKKACSYVYGGLPWYKKIYFRYGKVYR</sequence>
<name>A0ABR7FL97_9FIRM</name>
<evidence type="ECO:0000259" key="3">
    <source>
        <dbReference type="SMART" id="SM00460"/>
    </source>
</evidence>
<feature type="compositionally biased region" description="Low complexity" evidence="1">
    <location>
        <begin position="588"/>
        <end position="600"/>
    </location>
</feature>
<evidence type="ECO:0000256" key="2">
    <source>
        <dbReference type="SAM" id="Phobius"/>
    </source>
</evidence>
<dbReference type="InterPro" id="IPR052901">
    <property type="entry name" value="Bact_TGase-like"/>
</dbReference>
<reference evidence="4 5" key="1">
    <citation type="submission" date="2020-08" db="EMBL/GenBank/DDBJ databases">
        <title>Genome public.</title>
        <authorList>
            <person name="Liu C."/>
            <person name="Sun Q."/>
        </authorList>
    </citation>
    <scope>NUCLEOTIDE SEQUENCE [LARGE SCALE GENOMIC DNA]</scope>
    <source>
        <strain evidence="4 5">NSJ-34</strain>
    </source>
</reference>
<feature type="transmembrane region" description="Helical" evidence="2">
    <location>
        <begin position="174"/>
        <end position="193"/>
    </location>
</feature>
<feature type="transmembrane region" description="Helical" evidence="2">
    <location>
        <begin position="82"/>
        <end position="103"/>
    </location>
</feature>
<feature type="compositionally biased region" description="Basic and acidic residues" evidence="1">
    <location>
        <begin position="623"/>
        <end position="645"/>
    </location>
</feature>
<feature type="region of interest" description="Disordered" evidence="1">
    <location>
        <begin position="565"/>
        <end position="657"/>
    </location>
</feature>